<name>W2R345_PHYN3</name>
<dbReference type="GO" id="GO:0015074">
    <property type="term" value="P:DNA integration"/>
    <property type="evidence" value="ECO:0007669"/>
    <property type="project" value="UniProtKB-KW"/>
</dbReference>
<evidence type="ECO:0000256" key="7">
    <source>
        <dbReference type="ARBA" id="ARBA00022918"/>
    </source>
</evidence>
<dbReference type="InterPro" id="IPR057670">
    <property type="entry name" value="SH3_retrovirus"/>
</dbReference>
<dbReference type="OrthoDB" id="166668at2759"/>
<dbReference type="Pfam" id="PF25597">
    <property type="entry name" value="SH3_retrovirus"/>
    <property type="match status" value="2"/>
</dbReference>
<evidence type="ECO:0000256" key="2">
    <source>
        <dbReference type="ARBA" id="ARBA00022723"/>
    </source>
</evidence>
<feature type="region of interest" description="Disordered" evidence="10">
    <location>
        <begin position="365"/>
        <end position="391"/>
    </location>
</feature>
<evidence type="ECO:0000256" key="8">
    <source>
        <dbReference type="ARBA" id="ARBA00022932"/>
    </source>
</evidence>
<evidence type="ECO:0000256" key="5">
    <source>
        <dbReference type="ARBA" id="ARBA00022842"/>
    </source>
</evidence>
<keyword evidence="9" id="KW-0233">DNA recombination</keyword>
<gene>
    <name evidence="12" type="ORF">PPTG_21417</name>
</gene>
<accession>W2R345</accession>
<dbReference type="GO" id="GO:0004519">
    <property type="term" value="F:endonuclease activity"/>
    <property type="evidence" value="ECO:0007669"/>
    <property type="project" value="UniProtKB-KW"/>
</dbReference>
<evidence type="ECO:0000256" key="4">
    <source>
        <dbReference type="ARBA" id="ARBA00022801"/>
    </source>
</evidence>
<keyword evidence="3" id="KW-0255">Endonuclease</keyword>
<dbReference type="RefSeq" id="XP_008895675.1">
    <property type="nucleotide sequence ID" value="XM_008897427.1"/>
</dbReference>
<evidence type="ECO:0000313" key="13">
    <source>
        <dbReference type="Proteomes" id="UP000018817"/>
    </source>
</evidence>
<keyword evidence="8" id="KW-0808">Transferase</keyword>
<keyword evidence="6" id="KW-0229">DNA integration</keyword>
<dbReference type="GO" id="GO:0046872">
    <property type="term" value="F:metal ion binding"/>
    <property type="evidence" value="ECO:0007669"/>
    <property type="project" value="UniProtKB-KW"/>
</dbReference>
<dbReference type="AlphaFoldDB" id="W2R345"/>
<evidence type="ECO:0000313" key="12">
    <source>
        <dbReference type="EMBL" id="ETN19144.1"/>
    </source>
</evidence>
<keyword evidence="4" id="KW-0378">Hydrolase</keyword>
<keyword evidence="5" id="KW-0460">Magnesium</keyword>
<evidence type="ECO:0000256" key="9">
    <source>
        <dbReference type="ARBA" id="ARBA00023172"/>
    </source>
</evidence>
<keyword evidence="8" id="KW-0239">DNA-directed DNA polymerase</keyword>
<dbReference type="InterPro" id="IPR039537">
    <property type="entry name" value="Retrotran_Ty1/copia-like"/>
</dbReference>
<dbReference type="GO" id="GO:0006310">
    <property type="term" value="P:DNA recombination"/>
    <property type="evidence" value="ECO:0007669"/>
    <property type="project" value="UniProtKB-KW"/>
</dbReference>
<dbReference type="PANTHER" id="PTHR42648:SF11">
    <property type="entry name" value="TRANSPOSON TY4-P GAG-POL POLYPROTEIN"/>
    <property type="match status" value="1"/>
</dbReference>
<dbReference type="VEuPathDB" id="FungiDB:PPTG_21417"/>
<evidence type="ECO:0000256" key="1">
    <source>
        <dbReference type="ARBA" id="ARBA00022722"/>
    </source>
</evidence>
<feature type="domain" description="Retroviral polymerase SH3-like" evidence="11">
    <location>
        <begin position="215"/>
        <end position="269"/>
    </location>
</feature>
<dbReference type="GO" id="GO:0003964">
    <property type="term" value="F:RNA-directed DNA polymerase activity"/>
    <property type="evidence" value="ECO:0007669"/>
    <property type="project" value="UniProtKB-KW"/>
</dbReference>
<feature type="compositionally biased region" description="Basic residues" evidence="10">
    <location>
        <begin position="429"/>
        <end position="443"/>
    </location>
</feature>
<feature type="domain" description="Retroviral polymerase SH3-like" evidence="11">
    <location>
        <begin position="56"/>
        <end position="110"/>
    </location>
</feature>
<sequence>MHYKGVSTEWWAEAVSTAVYLTNRSTNSLHPTRTLYELVYQSRPRLDHLRVFGSMGYAHVDKTKRTKLEPKSFKCLFLGYADDSKGYRVFDLESNKVKMSRSVRLEEREVDGIYDTTPNEDSVTILVSKDDDVAAIPDANEHSTEDVPMEIPERDVEEADMPEADMPGDELTTYRGLGRPMSESMVFRPEPRRAQRAREPSRPRLDHLRVFGSMGYAHVDKTKRTKLEPKSFKCLFLGYADDSKGYRVFDLESNKVKMSRSVRLEEREVDGIYDTTPNEDSVTILVSKDDDVAAIPDANEHSTEDVPMEIPERDVEEADMPEADMPGDELTTYRGLGRPMSESMVFRPEPRRAQRAREPVLLLVDGSTNDDKSKVNGDDDPNHDDHFWPPFPKRPRVDEDCLLAEAVLEYPASVGDANDAPTTYQRLCRAARPRSGSKPRTRN</sequence>
<evidence type="ECO:0000256" key="6">
    <source>
        <dbReference type="ARBA" id="ARBA00022908"/>
    </source>
</evidence>
<dbReference type="EMBL" id="KI669565">
    <property type="protein sequence ID" value="ETN19144.1"/>
    <property type="molecule type" value="Genomic_DNA"/>
</dbReference>
<organism evidence="12 13">
    <name type="scientific">Phytophthora nicotianae (strain INRA-310)</name>
    <name type="common">Phytophthora parasitica</name>
    <dbReference type="NCBI Taxonomy" id="761204"/>
    <lineage>
        <taxon>Eukaryota</taxon>
        <taxon>Sar</taxon>
        <taxon>Stramenopiles</taxon>
        <taxon>Oomycota</taxon>
        <taxon>Peronosporomycetes</taxon>
        <taxon>Peronosporales</taxon>
        <taxon>Peronosporaceae</taxon>
        <taxon>Phytophthora</taxon>
    </lineage>
</organism>
<keyword evidence="1" id="KW-0540">Nuclease</keyword>
<dbReference type="Proteomes" id="UP000018817">
    <property type="component" value="Unassembled WGS sequence"/>
</dbReference>
<keyword evidence="7" id="KW-0695">RNA-directed DNA polymerase</keyword>
<evidence type="ECO:0000259" key="11">
    <source>
        <dbReference type="Pfam" id="PF25597"/>
    </source>
</evidence>
<keyword evidence="2" id="KW-0479">Metal-binding</keyword>
<dbReference type="GO" id="GO:0003887">
    <property type="term" value="F:DNA-directed DNA polymerase activity"/>
    <property type="evidence" value="ECO:0007669"/>
    <property type="project" value="UniProtKB-KW"/>
</dbReference>
<dbReference type="PANTHER" id="PTHR42648">
    <property type="entry name" value="TRANSPOSASE, PUTATIVE-RELATED"/>
    <property type="match status" value="1"/>
</dbReference>
<protein>
    <recommendedName>
        <fullName evidence="11">Retroviral polymerase SH3-like domain-containing protein</fullName>
    </recommendedName>
</protein>
<evidence type="ECO:0000256" key="3">
    <source>
        <dbReference type="ARBA" id="ARBA00022759"/>
    </source>
</evidence>
<keyword evidence="8" id="KW-0548">Nucleotidyltransferase</keyword>
<evidence type="ECO:0000256" key="10">
    <source>
        <dbReference type="SAM" id="MobiDB-lite"/>
    </source>
</evidence>
<proteinExistence type="predicted"/>
<feature type="region of interest" description="Disordered" evidence="10">
    <location>
        <begin position="413"/>
        <end position="443"/>
    </location>
</feature>
<dbReference type="STRING" id="761204.W2R345"/>
<reference evidence="13" key="1">
    <citation type="submission" date="2011-12" db="EMBL/GenBank/DDBJ databases">
        <authorList>
            <consortium name="The Broad Institute Genome Sequencing Platform"/>
            <person name="Russ C."/>
            <person name="Tyler B."/>
            <person name="Panabieres F."/>
            <person name="Shan W."/>
            <person name="Tripathy S."/>
            <person name="Grunwald N."/>
            <person name="Machado M."/>
            <person name="Young S.K."/>
            <person name="Zeng Q."/>
            <person name="Gargeya S."/>
            <person name="Fitzgerald M."/>
            <person name="Haas B."/>
            <person name="Abouelleil A."/>
            <person name="Alvarado L."/>
            <person name="Arachchi H.M."/>
            <person name="Berlin A."/>
            <person name="Chapman S.B."/>
            <person name="Gearin G."/>
            <person name="Goldberg J."/>
            <person name="Griggs A."/>
            <person name="Gujja S."/>
            <person name="Hansen M."/>
            <person name="Heiman D."/>
            <person name="Howarth C."/>
            <person name="Larimer J."/>
            <person name="Lui A."/>
            <person name="MacDonald P.J.P."/>
            <person name="McCowen C."/>
            <person name="Montmayeur A."/>
            <person name="Murphy C."/>
            <person name="Neiman D."/>
            <person name="Pearson M."/>
            <person name="Priest M."/>
            <person name="Roberts A."/>
            <person name="Saif S."/>
            <person name="Shea T."/>
            <person name="Sisk P."/>
            <person name="Stolte C."/>
            <person name="Sykes S."/>
            <person name="Wortman J."/>
            <person name="Nusbaum C."/>
            <person name="Birren B."/>
        </authorList>
    </citation>
    <scope>NUCLEOTIDE SEQUENCE [LARGE SCALE GENOMIC DNA]</scope>
    <source>
        <strain evidence="13">INRA-310</strain>
    </source>
</reference>
<dbReference type="GO" id="GO:0016787">
    <property type="term" value="F:hydrolase activity"/>
    <property type="evidence" value="ECO:0007669"/>
    <property type="project" value="UniProtKB-KW"/>
</dbReference>
<dbReference type="GeneID" id="20190016"/>
<reference evidence="12 13" key="2">
    <citation type="submission" date="2013-11" db="EMBL/GenBank/DDBJ databases">
        <title>The Genome Sequence of Phytophthora parasitica INRA-310.</title>
        <authorList>
            <consortium name="The Broad Institute Genomics Platform"/>
            <person name="Russ C."/>
            <person name="Tyler B."/>
            <person name="Panabieres F."/>
            <person name="Shan W."/>
            <person name="Tripathy S."/>
            <person name="Grunwald N."/>
            <person name="Machado M."/>
            <person name="Johnson C.S."/>
            <person name="Arredondo F."/>
            <person name="Hong C."/>
            <person name="Coffey M."/>
            <person name="Young S.K."/>
            <person name="Zeng Q."/>
            <person name="Gargeya S."/>
            <person name="Fitzgerald M."/>
            <person name="Abouelleil A."/>
            <person name="Alvarado L."/>
            <person name="Chapman S.B."/>
            <person name="Gainer-Dewar J."/>
            <person name="Goldberg J."/>
            <person name="Griggs A."/>
            <person name="Gujja S."/>
            <person name="Hansen M."/>
            <person name="Howarth C."/>
            <person name="Imamovic A."/>
            <person name="Ireland A."/>
            <person name="Larimer J."/>
            <person name="McCowan C."/>
            <person name="Murphy C."/>
            <person name="Pearson M."/>
            <person name="Poon T.W."/>
            <person name="Priest M."/>
            <person name="Roberts A."/>
            <person name="Saif S."/>
            <person name="Shea T."/>
            <person name="Sykes S."/>
            <person name="Wortman J."/>
            <person name="Nusbaum C."/>
            <person name="Birren B."/>
        </authorList>
    </citation>
    <scope>NUCLEOTIDE SEQUENCE [LARGE SCALE GENOMIC DNA]</scope>
    <source>
        <strain evidence="12 13">INRA-310</strain>
    </source>
</reference>